<protein>
    <submittedName>
        <fullName evidence="1">Uncharacterized protein</fullName>
    </submittedName>
</protein>
<proteinExistence type="predicted"/>
<keyword evidence="2" id="KW-1185">Reference proteome</keyword>
<organism evidence="1 2">
    <name type="scientific">Ephemerocybe angulata</name>
    <dbReference type="NCBI Taxonomy" id="980116"/>
    <lineage>
        <taxon>Eukaryota</taxon>
        <taxon>Fungi</taxon>
        <taxon>Dikarya</taxon>
        <taxon>Basidiomycota</taxon>
        <taxon>Agaricomycotina</taxon>
        <taxon>Agaricomycetes</taxon>
        <taxon>Agaricomycetidae</taxon>
        <taxon>Agaricales</taxon>
        <taxon>Agaricineae</taxon>
        <taxon>Psathyrellaceae</taxon>
        <taxon>Ephemerocybe</taxon>
    </lineage>
</organism>
<gene>
    <name evidence="1" type="ORF">D9611_010742</name>
</gene>
<evidence type="ECO:0000313" key="2">
    <source>
        <dbReference type="Proteomes" id="UP000541558"/>
    </source>
</evidence>
<dbReference type="OrthoDB" id="3101848at2759"/>
<sequence>MRGESLAVPFEHSLREFLEGAADMYQRSLDELEARAPKPGEVLVHISIAGRPDNLTPRLPPPFYVKPTVLLKNVAVRLSAIIPPAEVEFTMLGRPGPLIMDRSIAGNGITSAEIHLTARQATGGVLPAPRTVTVHIKVEGKSESYGIFEVQSNIVPLKNLSGNLPIPSEDVEFTIPGEHGVPRSLVMAKTIDENRIKGVEVYLTARRKGAEKGKGRS</sequence>
<evidence type="ECO:0000313" key="1">
    <source>
        <dbReference type="EMBL" id="KAF5320492.1"/>
    </source>
</evidence>
<comment type="caution">
    <text evidence="1">The sequence shown here is derived from an EMBL/GenBank/DDBJ whole genome shotgun (WGS) entry which is preliminary data.</text>
</comment>
<dbReference type="EMBL" id="JAACJK010000169">
    <property type="protein sequence ID" value="KAF5320492.1"/>
    <property type="molecule type" value="Genomic_DNA"/>
</dbReference>
<accession>A0A8H5BC21</accession>
<dbReference type="Proteomes" id="UP000541558">
    <property type="component" value="Unassembled WGS sequence"/>
</dbReference>
<reference evidence="1 2" key="1">
    <citation type="journal article" date="2020" name="ISME J.">
        <title>Uncovering the hidden diversity of litter-decomposition mechanisms in mushroom-forming fungi.</title>
        <authorList>
            <person name="Floudas D."/>
            <person name="Bentzer J."/>
            <person name="Ahren D."/>
            <person name="Johansson T."/>
            <person name="Persson P."/>
            <person name="Tunlid A."/>
        </authorList>
    </citation>
    <scope>NUCLEOTIDE SEQUENCE [LARGE SCALE GENOMIC DNA]</scope>
    <source>
        <strain evidence="1 2">CBS 175.51</strain>
    </source>
</reference>
<name>A0A8H5BC21_9AGAR</name>
<dbReference type="AlphaFoldDB" id="A0A8H5BC21"/>